<dbReference type="InterPro" id="IPR000182">
    <property type="entry name" value="GNAT_dom"/>
</dbReference>
<evidence type="ECO:0000313" key="2">
    <source>
        <dbReference type="EMBL" id="GAG82421.1"/>
    </source>
</evidence>
<name>X1CDV7_9ZZZZ</name>
<feature type="domain" description="N-acetyltransferase" evidence="1">
    <location>
        <begin position="121"/>
        <end position="252"/>
    </location>
</feature>
<dbReference type="PANTHER" id="PTHR43617:SF38">
    <property type="entry name" value="N-ACETYLTRANSFERASE DOMAIN-CONTAINING PROTEIN"/>
    <property type="match status" value="1"/>
</dbReference>
<feature type="non-terminal residue" evidence="2">
    <location>
        <position position="1"/>
    </location>
</feature>
<dbReference type="Pfam" id="PF13508">
    <property type="entry name" value="Acetyltransf_7"/>
    <property type="match status" value="1"/>
</dbReference>
<proteinExistence type="predicted"/>
<feature type="domain" description="N-acetyltransferase" evidence="1">
    <location>
        <begin position="1"/>
        <end position="116"/>
    </location>
</feature>
<protein>
    <recommendedName>
        <fullName evidence="1">N-acetyltransferase domain-containing protein</fullName>
    </recommendedName>
</protein>
<dbReference type="SUPFAM" id="SSF55729">
    <property type="entry name" value="Acyl-CoA N-acyltransferases (Nat)"/>
    <property type="match status" value="2"/>
</dbReference>
<gene>
    <name evidence="2" type="ORF">S01H4_29714</name>
</gene>
<organism evidence="2">
    <name type="scientific">marine sediment metagenome</name>
    <dbReference type="NCBI Taxonomy" id="412755"/>
    <lineage>
        <taxon>unclassified sequences</taxon>
        <taxon>metagenomes</taxon>
        <taxon>ecological metagenomes</taxon>
    </lineage>
</organism>
<dbReference type="GO" id="GO:0016747">
    <property type="term" value="F:acyltransferase activity, transferring groups other than amino-acyl groups"/>
    <property type="evidence" value="ECO:0007669"/>
    <property type="project" value="InterPro"/>
</dbReference>
<dbReference type="EMBL" id="BART01015278">
    <property type="protein sequence ID" value="GAG82421.1"/>
    <property type="molecule type" value="Genomic_DNA"/>
</dbReference>
<sequence length="252" mass="29736">LILYNLEIDKPIAALIVVCRREINENHCFFKGCVVDKQYRRQGLGSKMLYEFLRRAKEKKITQVIYGPSIPEYWQPGVDIRNTNLYFFFKKHGFKSRRAIFNLTVSLDIIKKEPMSKKDVYKYERVQPDDFDRTFNFVKQHFPDGTWPEEVRFSFKLDPPTTFIAKDAKNEIVGWATYNIFFPGSFGPTGVMESLRGKGIGTELLLWCLWDIKQNGLDRCEIMWVDEDKVKFYSKVIGAYISPIFYKMNRKI</sequence>
<dbReference type="Pfam" id="PF00583">
    <property type="entry name" value="Acetyltransf_1"/>
    <property type="match status" value="1"/>
</dbReference>
<dbReference type="PROSITE" id="PS51186">
    <property type="entry name" value="GNAT"/>
    <property type="match status" value="2"/>
</dbReference>
<accession>X1CDV7</accession>
<dbReference type="PANTHER" id="PTHR43617">
    <property type="entry name" value="L-AMINO ACID N-ACETYLTRANSFERASE"/>
    <property type="match status" value="1"/>
</dbReference>
<dbReference type="InterPro" id="IPR016181">
    <property type="entry name" value="Acyl_CoA_acyltransferase"/>
</dbReference>
<reference evidence="2" key="1">
    <citation type="journal article" date="2014" name="Front. Microbiol.">
        <title>High frequency of phylogenetically diverse reductive dehalogenase-homologous genes in deep subseafloor sedimentary metagenomes.</title>
        <authorList>
            <person name="Kawai M."/>
            <person name="Futagami T."/>
            <person name="Toyoda A."/>
            <person name="Takaki Y."/>
            <person name="Nishi S."/>
            <person name="Hori S."/>
            <person name="Arai W."/>
            <person name="Tsubouchi T."/>
            <person name="Morono Y."/>
            <person name="Uchiyama I."/>
            <person name="Ito T."/>
            <person name="Fujiyama A."/>
            <person name="Inagaki F."/>
            <person name="Takami H."/>
        </authorList>
    </citation>
    <scope>NUCLEOTIDE SEQUENCE</scope>
    <source>
        <strain evidence="2">Expedition CK06-06</strain>
    </source>
</reference>
<comment type="caution">
    <text evidence="2">The sequence shown here is derived from an EMBL/GenBank/DDBJ whole genome shotgun (WGS) entry which is preliminary data.</text>
</comment>
<dbReference type="Gene3D" id="3.40.630.30">
    <property type="match status" value="2"/>
</dbReference>
<evidence type="ECO:0000259" key="1">
    <source>
        <dbReference type="PROSITE" id="PS51186"/>
    </source>
</evidence>
<dbReference type="CDD" id="cd04301">
    <property type="entry name" value="NAT_SF"/>
    <property type="match status" value="2"/>
</dbReference>
<dbReference type="InterPro" id="IPR050276">
    <property type="entry name" value="MshD_Acetyltransferase"/>
</dbReference>
<dbReference type="AlphaFoldDB" id="X1CDV7"/>